<evidence type="ECO:0000313" key="5">
    <source>
        <dbReference type="Proteomes" id="UP000249375"/>
    </source>
</evidence>
<dbReference type="Gene3D" id="2.40.50.100">
    <property type="match status" value="1"/>
</dbReference>
<sequence length="153" mass="15481">MKQYKYKINGSEFDVTIDSINGNKAKVEVNGLPFDVEMIGSTLVESALPDSVSEGASAPVSAPAAPAQEAPKAAATAPMGAGEGVAVKAPLPGVITSIKVELGQSVKKGETVVVLEAMKMENNIAAENDGVVSGIAVQTGDSVLEGTVLITIA</sequence>
<accession>A0A5P8E6K6</accession>
<dbReference type="InterPro" id="IPR050709">
    <property type="entry name" value="Biotin_Carboxyl_Carrier/Decarb"/>
</dbReference>
<evidence type="ECO:0000256" key="1">
    <source>
        <dbReference type="ARBA" id="ARBA00023267"/>
    </source>
</evidence>
<dbReference type="Proteomes" id="UP000249375">
    <property type="component" value="Chromosome"/>
</dbReference>
<evidence type="ECO:0000256" key="2">
    <source>
        <dbReference type="SAM" id="MobiDB-lite"/>
    </source>
</evidence>
<dbReference type="FunFam" id="2.40.50.100:FF:000003">
    <property type="entry name" value="Acetyl-CoA carboxylase biotin carboxyl carrier protein"/>
    <property type="match status" value="1"/>
</dbReference>
<feature type="domain" description="Lipoyl-binding" evidence="3">
    <location>
        <begin position="76"/>
        <end position="153"/>
    </location>
</feature>
<name>A0A5P8E6K6_9BACT</name>
<dbReference type="InterPro" id="IPR000089">
    <property type="entry name" value="Biotin_lipoyl"/>
</dbReference>
<dbReference type="InterPro" id="IPR001882">
    <property type="entry name" value="Biotin_BS"/>
</dbReference>
<dbReference type="SUPFAM" id="SSF51230">
    <property type="entry name" value="Single hybrid motif"/>
    <property type="match status" value="1"/>
</dbReference>
<dbReference type="Pfam" id="PF00364">
    <property type="entry name" value="Biotin_lipoyl"/>
    <property type="match status" value="1"/>
</dbReference>
<protein>
    <submittedName>
        <fullName evidence="4">Biotin/lipoyl-binding protein</fullName>
    </submittedName>
</protein>
<dbReference type="OrthoDB" id="9812676at2"/>
<dbReference type="PROSITE" id="PS50968">
    <property type="entry name" value="BIOTINYL_LIPOYL"/>
    <property type="match status" value="1"/>
</dbReference>
<reference evidence="4 5" key="1">
    <citation type="submission" date="2018-11" db="EMBL/GenBank/DDBJ databases">
        <authorList>
            <person name="Na S.W."/>
            <person name="Baik M."/>
        </authorList>
    </citation>
    <scope>NUCLEOTIDE SEQUENCE [LARGE SCALE GENOMIC DNA]</scope>
    <source>
        <strain evidence="4 5">E39</strain>
    </source>
</reference>
<proteinExistence type="predicted"/>
<evidence type="ECO:0000313" key="4">
    <source>
        <dbReference type="EMBL" id="QFQ12558.1"/>
    </source>
</evidence>
<dbReference type="InterPro" id="IPR011053">
    <property type="entry name" value="Single_hybrid_motif"/>
</dbReference>
<dbReference type="RefSeq" id="WP_111897425.1">
    <property type="nucleotide sequence ID" value="NZ_CP033459.1"/>
</dbReference>
<keyword evidence="1" id="KW-0092">Biotin</keyword>
<gene>
    <name evidence="4" type="ORF">C7Y71_005760</name>
</gene>
<feature type="region of interest" description="Disordered" evidence="2">
    <location>
        <begin position="54"/>
        <end position="76"/>
    </location>
</feature>
<dbReference type="KEGG" id="alq:C7Y71_005760"/>
<dbReference type="PANTHER" id="PTHR45266:SF3">
    <property type="entry name" value="OXALOACETATE DECARBOXYLASE ALPHA CHAIN"/>
    <property type="match status" value="1"/>
</dbReference>
<evidence type="ECO:0000259" key="3">
    <source>
        <dbReference type="PROSITE" id="PS50968"/>
    </source>
</evidence>
<dbReference type="CDD" id="cd06850">
    <property type="entry name" value="biotinyl_domain"/>
    <property type="match status" value="1"/>
</dbReference>
<dbReference type="EMBL" id="CP033459">
    <property type="protein sequence ID" value="QFQ12558.1"/>
    <property type="molecule type" value="Genomic_DNA"/>
</dbReference>
<dbReference type="PANTHER" id="PTHR45266">
    <property type="entry name" value="OXALOACETATE DECARBOXYLASE ALPHA CHAIN"/>
    <property type="match status" value="1"/>
</dbReference>
<dbReference type="PROSITE" id="PS00188">
    <property type="entry name" value="BIOTIN"/>
    <property type="match status" value="1"/>
</dbReference>
<dbReference type="AlphaFoldDB" id="A0A5P8E6K6"/>
<keyword evidence="5" id="KW-1185">Reference proteome</keyword>
<organism evidence="4 5">
    <name type="scientific">Pseudoprevotella muciniphila</name>
    <dbReference type="NCBI Taxonomy" id="2133944"/>
    <lineage>
        <taxon>Bacteria</taxon>
        <taxon>Pseudomonadati</taxon>
        <taxon>Bacteroidota</taxon>
        <taxon>Bacteroidia</taxon>
        <taxon>Bacteroidales</taxon>
        <taxon>Prevotellaceae</taxon>
        <taxon>Pseudoprevotella</taxon>
    </lineage>
</organism>